<dbReference type="PANTHER" id="PTHR33112:SF10">
    <property type="entry name" value="TOL"/>
    <property type="match status" value="1"/>
</dbReference>
<dbReference type="VEuPathDB" id="FungiDB:Z520_04533"/>
<accession>A0A0D2ISE4</accession>
<gene>
    <name evidence="2" type="ORF">Z520_04533</name>
</gene>
<dbReference type="Proteomes" id="UP000053411">
    <property type="component" value="Unassembled WGS sequence"/>
</dbReference>
<dbReference type="Pfam" id="PF06985">
    <property type="entry name" value="HET"/>
    <property type="match status" value="1"/>
</dbReference>
<dbReference type="OrthoDB" id="5125733at2759"/>
<dbReference type="STRING" id="1442371.A0A0D2ISE4"/>
<feature type="domain" description="Heterokaryon incompatibility" evidence="1">
    <location>
        <begin position="225"/>
        <end position="380"/>
    </location>
</feature>
<name>A0A0D2ISE4_9EURO</name>
<evidence type="ECO:0000313" key="3">
    <source>
        <dbReference type="Proteomes" id="UP000053411"/>
    </source>
</evidence>
<sequence>MLEASAAKGCHLCKLVLRALMKSERPDGEQHLPERPVYLSFGRADLAGRPARIDVRIEPESLETAGRPRVAGNMKPGYSIRSEGAKEKVLTNPGPMYPGQDQWFWIADCKDGFEYYQGNTEISAAAFWALVNPYYSATVEIYGLPVDVTSVLEKCSPMEDLSTGSSAALHLALSWLKSCMHTHFPCRHFAPNFPNLPTRVIDIGPSDRSTPPRLHVSTAGQKGWYLTLSHRWGTSNHCRTTKSRVLEFEHAIPQNELSKTFLDAMDITRRLGFRYLWIDSLCIIQDDESDWQTEAAKMGDVYRQGFLNLAAVDSDEPGFFRDRDGALKRPCKLDIKVPDGVLPLNNGDIIHALPRQKLGPKKLSQAYRGPLDSRGWVLQEYMLARRTLNFGKKMIYWDCLTMLASEPTPDGAKTGEIGINDDGDFVQRFKAGISGELRGLKEPLSRDSQAFSRIWFLAVEAYTRRKLTFEKDRLTAIAGLAIEYQKVTGDVYLAGLWKRHLLDGLLWSVWARGCPTVGNTVAQKGDHGPYGERFTNFQAPSWSWASVSGYIRYIEIYERDDRVGQTFMAEVLHADCTPLDPRMTSSSYSGHLLIRGHLLRAVTEATNPFSIDWEAQKRSDSAATLINYAREMEKISASPLSTTIKPKEAKAGPSRREFSAETECDEQVDQDALISKLVETDGQSDIAPETKGKTALREMEKLPEVQPISQTDIASPAPFPHEPDYTKLSEGMLRAFAPGIDMDELQSAISVKADHITVDVQAIQRAGERTINKLVSEPFGRTVTVMDTRHALAAVWPVHTLLDPQSRKMIGFWSPDISDELGITVGRMLVSCLAISRRKNFVWCLGLVPKGHSDEWSRAGLAYIIAEEWDARVHGSSATVKIV</sequence>
<evidence type="ECO:0000259" key="1">
    <source>
        <dbReference type="Pfam" id="PF06985"/>
    </source>
</evidence>
<dbReference type="InterPro" id="IPR010730">
    <property type="entry name" value="HET"/>
</dbReference>
<keyword evidence="3" id="KW-1185">Reference proteome</keyword>
<dbReference type="AlphaFoldDB" id="A0A0D2ISE4"/>
<reference evidence="2 3" key="1">
    <citation type="submission" date="2015-01" db="EMBL/GenBank/DDBJ databases">
        <title>The Genome Sequence of Fonsecaea multimorphosa CBS 102226.</title>
        <authorList>
            <consortium name="The Broad Institute Genomics Platform"/>
            <person name="Cuomo C."/>
            <person name="de Hoog S."/>
            <person name="Gorbushina A."/>
            <person name="Stielow B."/>
            <person name="Teixiera M."/>
            <person name="Abouelleil A."/>
            <person name="Chapman S.B."/>
            <person name="Priest M."/>
            <person name="Young S.K."/>
            <person name="Wortman J."/>
            <person name="Nusbaum C."/>
            <person name="Birren B."/>
        </authorList>
    </citation>
    <scope>NUCLEOTIDE SEQUENCE [LARGE SCALE GENOMIC DNA]</scope>
    <source>
        <strain evidence="2 3">CBS 102226</strain>
    </source>
</reference>
<evidence type="ECO:0000313" key="2">
    <source>
        <dbReference type="EMBL" id="KIX99896.1"/>
    </source>
</evidence>
<dbReference type="GeneID" id="27710279"/>
<organism evidence="2 3">
    <name type="scientific">Fonsecaea multimorphosa CBS 102226</name>
    <dbReference type="NCBI Taxonomy" id="1442371"/>
    <lineage>
        <taxon>Eukaryota</taxon>
        <taxon>Fungi</taxon>
        <taxon>Dikarya</taxon>
        <taxon>Ascomycota</taxon>
        <taxon>Pezizomycotina</taxon>
        <taxon>Eurotiomycetes</taxon>
        <taxon>Chaetothyriomycetidae</taxon>
        <taxon>Chaetothyriales</taxon>
        <taxon>Herpotrichiellaceae</taxon>
        <taxon>Fonsecaea</taxon>
    </lineage>
</organism>
<proteinExistence type="predicted"/>
<dbReference type="RefSeq" id="XP_016634019.1">
    <property type="nucleotide sequence ID" value="XM_016775039.1"/>
</dbReference>
<dbReference type="PANTHER" id="PTHR33112">
    <property type="entry name" value="DOMAIN PROTEIN, PUTATIVE-RELATED"/>
    <property type="match status" value="1"/>
</dbReference>
<protein>
    <recommendedName>
        <fullName evidence="1">Heterokaryon incompatibility domain-containing protein</fullName>
    </recommendedName>
</protein>
<dbReference type="EMBL" id="KN848068">
    <property type="protein sequence ID" value="KIX99896.1"/>
    <property type="molecule type" value="Genomic_DNA"/>
</dbReference>